<evidence type="ECO:0000259" key="2">
    <source>
        <dbReference type="Pfam" id="PF13439"/>
    </source>
</evidence>
<protein>
    <recommendedName>
        <fullName evidence="5">Glycosyl transferase family 1 domain-containing protein</fullName>
    </recommendedName>
</protein>
<dbReference type="InterPro" id="IPR050194">
    <property type="entry name" value="Glycosyltransferase_grp1"/>
</dbReference>
<name>A0A1F5RZI4_9BACT</name>
<dbReference type="Pfam" id="PF00534">
    <property type="entry name" value="Glycos_transf_1"/>
    <property type="match status" value="1"/>
</dbReference>
<dbReference type="PANTHER" id="PTHR45947:SF3">
    <property type="entry name" value="SULFOQUINOVOSYL TRANSFERASE SQD2"/>
    <property type="match status" value="1"/>
</dbReference>
<comment type="caution">
    <text evidence="3">The sequence shown here is derived from an EMBL/GenBank/DDBJ whole genome shotgun (WGS) entry which is preliminary data.</text>
</comment>
<evidence type="ECO:0000313" key="3">
    <source>
        <dbReference type="EMBL" id="OGF19857.1"/>
    </source>
</evidence>
<dbReference type="CDD" id="cd03801">
    <property type="entry name" value="GT4_PimA-like"/>
    <property type="match status" value="1"/>
</dbReference>
<dbReference type="GO" id="GO:0016757">
    <property type="term" value="F:glycosyltransferase activity"/>
    <property type="evidence" value="ECO:0007669"/>
    <property type="project" value="InterPro"/>
</dbReference>
<dbReference type="SUPFAM" id="SSF53756">
    <property type="entry name" value="UDP-Glycosyltransferase/glycogen phosphorylase"/>
    <property type="match status" value="1"/>
</dbReference>
<dbReference type="EMBL" id="MFFU01000003">
    <property type="protein sequence ID" value="OGF19857.1"/>
    <property type="molecule type" value="Genomic_DNA"/>
</dbReference>
<dbReference type="AlphaFoldDB" id="A0A1F5RZI4"/>
<dbReference type="Gene3D" id="3.40.50.2000">
    <property type="entry name" value="Glycogen Phosphorylase B"/>
    <property type="match status" value="2"/>
</dbReference>
<organism evidence="3 4">
    <name type="scientific">Candidatus Falkowbacteria bacterium RIFCSPHIGHO2_02_FULL_45_15</name>
    <dbReference type="NCBI Taxonomy" id="1797987"/>
    <lineage>
        <taxon>Bacteria</taxon>
        <taxon>Candidatus Falkowiibacteriota</taxon>
    </lineage>
</organism>
<evidence type="ECO:0008006" key="5">
    <source>
        <dbReference type="Google" id="ProtNLM"/>
    </source>
</evidence>
<feature type="domain" description="Glycosyl transferase family 1" evidence="1">
    <location>
        <begin position="187"/>
        <end position="355"/>
    </location>
</feature>
<dbReference type="InterPro" id="IPR001296">
    <property type="entry name" value="Glyco_trans_1"/>
</dbReference>
<sequence>MKILILATAYFPYVGGAEVAVKEITKRLGHQFEMITVRLKKADAAEEQVGNIKVYRLGFGLGRIDKYFFPFRAARLANKLHQQNHYDVVWSIMASWSGFAALFFCKKNSPVKFLLTLQEGDDLRVPVRKSLIVHHWFKQIFTAADYIQCISSYLADWAKKMGATCPIEVVPNGVNQISDFRFKILDFKQELGVSADDKVILTTSRLVKKNGIEDLIGAIKLLVTSYQLPVTLVICGDGSESEKLKVKGNKLGIADKVKFIGFVKPEELPKFYAAADVFCRPSLSEGLGNSFLEAMAAGAPVVATPVGGIPDFLQDGKTGWFCRVNDPASIAEKIKYILDEQNKHKVTEVINNAKQMVLEKYNWDGIAAQMANIFKTLK</sequence>
<dbReference type="Pfam" id="PF13439">
    <property type="entry name" value="Glyco_transf_4"/>
    <property type="match status" value="1"/>
</dbReference>
<proteinExistence type="predicted"/>
<evidence type="ECO:0000259" key="1">
    <source>
        <dbReference type="Pfam" id="PF00534"/>
    </source>
</evidence>
<gene>
    <name evidence="3" type="ORF">A3D54_03375</name>
</gene>
<accession>A0A1F5RZI4</accession>
<reference evidence="3 4" key="1">
    <citation type="journal article" date="2016" name="Nat. Commun.">
        <title>Thousands of microbial genomes shed light on interconnected biogeochemical processes in an aquifer system.</title>
        <authorList>
            <person name="Anantharaman K."/>
            <person name="Brown C.T."/>
            <person name="Hug L.A."/>
            <person name="Sharon I."/>
            <person name="Castelle C.J."/>
            <person name="Probst A.J."/>
            <person name="Thomas B.C."/>
            <person name="Singh A."/>
            <person name="Wilkins M.J."/>
            <person name="Karaoz U."/>
            <person name="Brodie E.L."/>
            <person name="Williams K.H."/>
            <person name="Hubbard S.S."/>
            <person name="Banfield J.F."/>
        </authorList>
    </citation>
    <scope>NUCLEOTIDE SEQUENCE [LARGE SCALE GENOMIC DNA]</scope>
</reference>
<dbReference type="InterPro" id="IPR028098">
    <property type="entry name" value="Glyco_trans_4-like_N"/>
</dbReference>
<evidence type="ECO:0000313" key="4">
    <source>
        <dbReference type="Proteomes" id="UP000177691"/>
    </source>
</evidence>
<feature type="domain" description="Glycosyltransferase subfamily 4-like N-terminal" evidence="2">
    <location>
        <begin position="14"/>
        <end position="175"/>
    </location>
</feature>
<dbReference type="PANTHER" id="PTHR45947">
    <property type="entry name" value="SULFOQUINOVOSYL TRANSFERASE SQD2"/>
    <property type="match status" value="1"/>
</dbReference>
<dbReference type="Proteomes" id="UP000177691">
    <property type="component" value="Unassembled WGS sequence"/>
</dbReference>